<dbReference type="Proteomes" id="UP000002785">
    <property type="component" value="Chromosome"/>
</dbReference>
<proteinExistence type="predicted"/>
<evidence type="ECO:0000313" key="4">
    <source>
        <dbReference type="Proteomes" id="UP000002785"/>
    </source>
</evidence>
<reference evidence="3" key="1">
    <citation type="submission" date="2009-10" db="EMBL/GenBank/DDBJ databases">
        <title>The genome sequence of Streptomyces sviceus strain ATCC 29083.</title>
        <authorList>
            <consortium name="The Broad Institute Genome Sequencing Platform"/>
            <consortium name="Broad Institute Microbial Sequencing Center"/>
            <person name="Fischbach M."/>
            <person name="Godfrey P."/>
            <person name="Ward D."/>
            <person name="Young S."/>
            <person name="Zeng Q."/>
            <person name="Koehrsen M."/>
            <person name="Alvarado L."/>
            <person name="Berlin A.M."/>
            <person name="Bochicchio J."/>
            <person name="Borenstein D."/>
            <person name="Chapman S.B."/>
            <person name="Chen Z."/>
            <person name="Engels R."/>
            <person name="Freedman E."/>
            <person name="Gellesch M."/>
            <person name="Goldberg J."/>
            <person name="Griggs A."/>
            <person name="Gujja S."/>
            <person name="Heilman E.R."/>
            <person name="Heiman D.I."/>
            <person name="Hepburn T.A."/>
            <person name="Howarth C."/>
            <person name="Jen D."/>
            <person name="Larson L."/>
            <person name="Lewis B."/>
            <person name="Mehta T."/>
            <person name="Park D."/>
            <person name="Pearson M."/>
            <person name="Richards J."/>
            <person name="Roberts A."/>
            <person name="Saif S."/>
            <person name="Shea T.D."/>
            <person name="Shenoy N."/>
            <person name="Sisk P."/>
            <person name="Stolte C."/>
            <person name="Sykes S.N."/>
            <person name="Thomson T."/>
            <person name="Walk T."/>
            <person name="White J."/>
            <person name="Yandava C."/>
            <person name="Straight P."/>
            <person name="Clardy J."/>
            <person name="Hung D."/>
            <person name="Kolter R."/>
            <person name="Mekalanos J."/>
            <person name="Walker S."/>
            <person name="Walsh C.T."/>
            <person name="Wieland-Brown L.C."/>
            <person name="Haas B."/>
            <person name="Nusbaum C."/>
            <person name="Birren B."/>
        </authorList>
    </citation>
    <scope>NUCLEOTIDE SEQUENCE [LARGE SCALE GENOMIC DNA]</scope>
    <source>
        <strain evidence="3">ATCC 29083</strain>
    </source>
</reference>
<evidence type="ECO:0000313" key="3">
    <source>
        <dbReference type="EMBL" id="EDY54858.1"/>
    </source>
</evidence>
<name>B5HPV3_STRX2</name>
<keyword evidence="2" id="KW-0732">Signal</keyword>
<evidence type="ECO:0000256" key="1">
    <source>
        <dbReference type="SAM" id="MobiDB-lite"/>
    </source>
</evidence>
<keyword evidence="4" id="KW-1185">Reference proteome</keyword>
<sequence>MRWLIGVFTRRRAAALAAVGTLAAANGGQVACTAYYNGDEPASTRTSSQARRADPHLEPLRTVQRR</sequence>
<dbReference type="EMBL" id="CM000951">
    <property type="protein sequence ID" value="EDY54858.1"/>
    <property type="molecule type" value="Genomic_DNA"/>
</dbReference>
<dbReference type="AlphaFoldDB" id="B5HPV3"/>
<protein>
    <recommendedName>
        <fullName evidence="5">Secreted protein</fullName>
    </recommendedName>
</protein>
<accession>B5HPV3</accession>
<organism evidence="3 4">
    <name type="scientific">Streptomyces sviceus (strain ATCC 29083 / DSM 924 / JCM 4929 / NBRC 13980 / NCIMB 11184 / NRRL 5439 / UC 5370)</name>
    <dbReference type="NCBI Taxonomy" id="463191"/>
    <lineage>
        <taxon>Bacteria</taxon>
        <taxon>Bacillati</taxon>
        <taxon>Actinomycetota</taxon>
        <taxon>Actinomycetes</taxon>
        <taxon>Kitasatosporales</taxon>
        <taxon>Streptomycetaceae</taxon>
        <taxon>Streptomyces</taxon>
    </lineage>
</organism>
<evidence type="ECO:0008006" key="5">
    <source>
        <dbReference type="Google" id="ProtNLM"/>
    </source>
</evidence>
<gene>
    <name evidence="3" type="ORF">SSEG_08649</name>
</gene>
<feature type="signal peptide" evidence="2">
    <location>
        <begin position="1"/>
        <end position="24"/>
    </location>
</feature>
<evidence type="ECO:0000256" key="2">
    <source>
        <dbReference type="SAM" id="SignalP"/>
    </source>
</evidence>
<dbReference type="HOGENOM" id="CLU_2829570_0_0_11"/>
<feature type="region of interest" description="Disordered" evidence="1">
    <location>
        <begin position="39"/>
        <end position="66"/>
    </location>
</feature>
<feature type="chain" id="PRO_5039662069" description="Secreted protein" evidence="2">
    <location>
        <begin position="25"/>
        <end position="66"/>
    </location>
</feature>